<evidence type="ECO:0000256" key="4">
    <source>
        <dbReference type="ARBA" id="ARBA00022691"/>
    </source>
</evidence>
<comment type="catalytic activity">
    <reaction evidence="6">
        <text>a fatty acyl-[ACP] + S-adenosyl-L-methionine = an N-acyl-L-homoserine lactone + S-methyl-5'-thioadenosine + holo-[ACP] + H(+)</text>
        <dbReference type="Rhea" id="RHEA:10096"/>
        <dbReference type="Rhea" id="RHEA-COMP:9685"/>
        <dbReference type="Rhea" id="RHEA-COMP:14125"/>
        <dbReference type="ChEBI" id="CHEBI:15378"/>
        <dbReference type="ChEBI" id="CHEBI:17509"/>
        <dbReference type="ChEBI" id="CHEBI:55474"/>
        <dbReference type="ChEBI" id="CHEBI:59789"/>
        <dbReference type="ChEBI" id="CHEBI:64479"/>
        <dbReference type="ChEBI" id="CHEBI:138651"/>
        <dbReference type="EC" id="2.3.1.184"/>
    </reaction>
</comment>
<evidence type="ECO:0000256" key="3">
    <source>
        <dbReference type="ARBA" id="ARBA00022679"/>
    </source>
</evidence>
<dbReference type="InterPro" id="IPR016181">
    <property type="entry name" value="Acyl_CoA_acyltransferase"/>
</dbReference>
<dbReference type="EC" id="2.3.1.184" evidence="1"/>
<dbReference type="PANTHER" id="PTHR39322">
    <property type="entry name" value="ACYL-HOMOSERINE-LACTONE SYNTHASE"/>
    <property type="match status" value="1"/>
</dbReference>
<reference evidence="8 9" key="1">
    <citation type="submission" date="2020-08" db="EMBL/GenBank/DDBJ databases">
        <title>Genomic Encyclopedia of Type Strains, Phase IV (KMG-IV): sequencing the most valuable type-strain genomes for metagenomic binning, comparative biology and taxonomic classification.</title>
        <authorList>
            <person name="Goeker M."/>
        </authorList>
    </citation>
    <scope>NUCLEOTIDE SEQUENCE [LARGE SCALE GENOMIC DNA]</scope>
    <source>
        <strain evidence="8 9">DSM 102234</strain>
    </source>
</reference>
<evidence type="ECO:0000256" key="1">
    <source>
        <dbReference type="ARBA" id="ARBA00012340"/>
    </source>
</evidence>
<dbReference type="Pfam" id="PF00765">
    <property type="entry name" value="Autoind_synth"/>
    <property type="match status" value="1"/>
</dbReference>
<dbReference type="GO" id="GO:0009372">
    <property type="term" value="P:quorum sensing"/>
    <property type="evidence" value="ECO:0007669"/>
    <property type="project" value="UniProtKB-UniRule"/>
</dbReference>
<dbReference type="GO" id="GO:0007165">
    <property type="term" value="P:signal transduction"/>
    <property type="evidence" value="ECO:0007669"/>
    <property type="project" value="TreeGrafter"/>
</dbReference>
<dbReference type="AlphaFoldDB" id="A0A7W6E9N1"/>
<dbReference type="PROSITE" id="PS51187">
    <property type="entry name" value="AUTOINDUCER_SYNTH_2"/>
    <property type="match status" value="1"/>
</dbReference>
<protein>
    <recommendedName>
        <fullName evidence="1">acyl-homoserine-lactone synthase</fullName>
        <ecNumber evidence="1">2.3.1.184</ecNumber>
    </recommendedName>
</protein>
<evidence type="ECO:0000313" key="9">
    <source>
        <dbReference type="Proteomes" id="UP000530268"/>
    </source>
</evidence>
<evidence type="ECO:0000256" key="6">
    <source>
        <dbReference type="ARBA" id="ARBA00048576"/>
    </source>
</evidence>
<dbReference type="RefSeq" id="WP_246423387.1">
    <property type="nucleotide sequence ID" value="NZ_JACIEI010000011.1"/>
</dbReference>
<dbReference type="InterPro" id="IPR001690">
    <property type="entry name" value="Autoind_synthase"/>
</dbReference>
<proteinExistence type="inferred from homology"/>
<comment type="caution">
    <text evidence="8">The sequence shown here is derived from an EMBL/GenBank/DDBJ whole genome shotgun (WGS) entry which is preliminary data.</text>
</comment>
<sequence>MKDGGFSDLRICVCQKGTGMTVDLIKNQHDCRVSVFPALEQVEPDTKTRIQRNVRKPDIASILSEETSKISEAEIRVSTLSVHNIHEHGNLFTNYLKARRDVFIVQKGWSLPEVDGMEFDQYDTPLARWVILHEYGEVLAGIRLTPTTARCAQYTYMIRDAQLGLLKDIPRDILYMEAPVKDEIWEATRLFVSARVSASRRSRIQTLLMVGMAASARELGISHIIGIVPSVFHRWMKRIGMSAEAIGPLLEIEGDRTQAAMMDVRQPIARPA</sequence>
<dbReference type="GO" id="GO:0061579">
    <property type="term" value="F:N-acyl homoserine lactone synthase activity"/>
    <property type="evidence" value="ECO:0007669"/>
    <property type="project" value="UniProtKB-EC"/>
</dbReference>
<keyword evidence="2 7" id="KW-0673">Quorum sensing</keyword>
<dbReference type="EMBL" id="JACIEI010000011">
    <property type="protein sequence ID" value="MBB3995172.1"/>
    <property type="molecule type" value="Genomic_DNA"/>
</dbReference>
<evidence type="ECO:0000256" key="7">
    <source>
        <dbReference type="PROSITE-ProRule" id="PRU00533"/>
    </source>
</evidence>
<name>A0A7W6E9N1_9RHOB</name>
<dbReference type="SUPFAM" id="SSF55729">
    <property type="entry name" value="Acyl-CoA N-acyltransferases (Nat)"/>
    <property type="match status" value="1"/>
</dbReference>
<organism evidence="8 9">
    <name type="scientific">Sulfitobacter undariae</name>
    <dbReference type="NCBI Taxonomy" id="1563671"/>
    <lineage>
        <taxon>Bacteria</taxon>
        <taxon>Pseudomonadati</taxon>
        <taxon>Pseudomonadota</taxon>
        <taxon>Alphaproteobacteria</taxon>
        <taxon>Rhodobacterales</taxon>
        <taxon>Roseobacteraceae</taxon>
        <taxon>Sulfitobacter</taxon>
    </lineage>
</organism>
<comment type="similarity">
    <text evidence="7">Belongs to the autoinducer synthase family.</text>
</comment>
<evidence type="ECO:0000313" key="8">
    <source>
        <dbReference type="EMBL" id="MBB3995172.1"/>
    </source>
</evidence>
<keyword evidence="3" id="KW-0808">Transferase</keyword>
<keyword evidence="5 7" id="KW-0071">Autoinducer synthesis</keyword>
<dbReference type="PROSITE" id="PS00949">
    <property type="entry name" value="AUTOINDUCER_SYNTH_1"/>
    <property type="match status" value="1"/>
</dbReference>
<accession>A0A7W6E9N1</accession>
<dbReference type="Proteomes" id="UP000530268">
    <property type="component" value="Unassembled WGS sequence"/>
</dbReference>
<dbReference type="Gene3D" id="3.40.630.30">
    <property type="match status" value="1"/>
</dbReference>
<keyword evidence="9" id="KW-1185">Reference proteome</keyword>
<keyword evidence="4" id="KW-0949">S-adenosyl-L-methionine</keyword>
<dbReference type="InterPro" id="IPR018311">
    <property type="entry name" value="Autoind_synth_CS"/>
</dbReference>
<dbReference type="PANTHER" id="PTHR39322:SF1">
    <property type="entry name" value="ISOVALERYL-HOMOSERINE LACTONE SYNTHASE"/>
    <property type="match status" value="1"/>
</dbReference>
<gene>
    <name evidence="8" type="ORF">GGR95_002823</name>
</gene>
<evidence type="ECO:0000256" key="5">
    <source>
        <dbReference type="ARBA" id="ARBA00022929"/>
    </source>
</evidence>
<evidence type="ECO:0000256" key="2">
    <source>
        <dbReference type="ARBA" id="ARBA00022654"/>
    </source>
</evidence>